<dbReference type="SUPFAM" id="SSF55961">
    <property type="entry name" value="Bet v1-like"/>
    <property type="match status" value="1"/>
</dbReference>
<dbReference type="Pfam" id="PF03364">
    <property type="entry name" value="Polyketide_cyc"/>
    <property type="match status" value="1"/>
</dbReference>
<organism evidence="3 4">
    <name type="scientific">Lysobacter soli</name>
    <dbReference type="NCBI Taxonomy" id="453783"/>
    <lineage>
        <taxon>Bacteria</taxon>
        <taxon>Pseudomonadati</taxon>
        <taxon>Pseudomonadota</taxon>
        <taxon>Gammaproteobacteria</taxon>
        <taxon>Lysobacterales</taxon>
        <taxon>Lysobacteraceae</taxon>
        <taxon>Lysobacter</taxon>
    </lineage>
</organism>
<name>A0A3D8VGB9_9GAMM</name>
<keyword evidence="2" id="KW-1277">Toxin-antitoxin system</keyword>
<protein>
    <submittedName>
        <fullName evidence="3">Type II toxin-antitoxin system RatA family toxin</fullName>
    </submittedName>
</protein>
<dbReference type="RefSeq" id="WP_115841546.1">
    <property type="nucleotide sequence ID" value="NZ_CP046603.1"/>
</dbReference>
<dbReference type="GO" id="GO:0048039">
    <property type="term" value="F:ubiquinone binding"/>
    <property type="evidence" value="ECO:0007669"/>
    <property type="project" value="InterPro"/>
</dbReference>
<dbReference type="InterPro" id="IPR044996">
    <property type="entry name" value="COQ10-like"/>
</dbReference>
<dbReference type="OrthoDB" id="9804759at2"/>
<reference evidence="3 4" key="1">
    <citation type="submission" date="2018-08" db="EMBL/GenBank/DDBJ databases">
        <title>Lysobacter soli KCTC 22011, whole genome shotgun sequence.</title>
        <authorList>
            <person name="Zhang X."/>
            <person name="Feng G."/>
            <person name="Zhu H."/>
        </authorList>
    </citation>
    <scope>NUCLEOTIDE SEQUENCE [LARGE SCALE GENOMIC DNA]</scope>
    <source>
        <strain evidence="3 4">KCTC 22011</strain>
    </source>
</reference>
<proteinExistence type="inferred from homology"/>
<dbReference type="CDD" id="cd07813">
    <property type="entry name" value="COQ10p_like"/>
    <property type="match status" value="1"/>
</dbReference>
<dbReference type="Proteomes" id="UP000256829">
    <property type="component" value="Unassembled WGS sequence"/>
</dbReference>
<gene>
    <name evidence="3" type="ORF">DX912_05780</name>
</gene>
<comment type="similarity">
    <text evidence="1">Belongs to the ribosome association toxin RatA family.</text>
</comment>
<dbReference type="PANTHER" id="PTHR12901:SF10">
    <property type="entry name" value="COENZYME Q-BINDING PROTEIN COQ10, MITOCHONDRIAL"/>
    <property type="match status" value="1"/>
</dbReference>
<accession>A0A3D8VGB9</accession>
<dbReference type="Gene3D" id="3.30.530.20">
    <property type="match status" value="1"/>
</dbReference>
<dbReference type="GO" id="GO:0045333">
    <property type="term" value="P:cellular respiration"/>
    <property type="evidence" value="ECO:0007669"/>
    <property type="project" value="InterPro"/>
</dbReference>
<evidence type="ECO:0000313" key="4">
    <source>
        <dbReference type="Proteomes" id="UP000256829"/>
    </source>
</evidence>
<dbReference type="AlphaFoldDB" id="A0A3D8VGB9"/>
<evidence type="ECO:0000256" key="2">
    <source>
        <dbReference type="ARBA" id="ARBA00022649"/>
    </source>
</evidence>
<keyword evidence="4" id="KW-1185">Reference proteome</keyword>
<dbReference type="PANTHER" id="PTHR12901">
    <property type="entry name" value="SPERM PROTEIN HOMOLOG"/>
    <property type="match status" value="1"/>
</dbReference>
<dbReference type="InterPro" id="IPR023393">
    <property type="entry name" value="START-like_dom_sf"/>
</dbReference>
<evidence type="ECO:0000256" key="1">
    <source>
        <dbReference type="ARBA" id="ARBA00008918"/>
    </source>
</evidence>
<dbReference type="EMBL" id="QTJR01000003">
    <property type="protein sequence ID" value="RDY68121.1"/>
    <property type="molecule type" value="Genomic_DNA"/>
</dbReference>
<sequence>MQTIRRSALVEHSAARMYALVNDVAAYSRRFGWCEGSQVLEEGVNEDGTGRMVARLDIGFGALRTWFTTENTTCAPHHIDLKLVDGPFQSLGGRWEFHALDESACKVTLTLNFEPKVKLLGPAMAVGFQSLADRMVDDFVRVADRGEEA</sequence>
<comment type="caution">
    <text evidence="3">The sequence shown here is derived from an EMBL/GenBank/DDBJ whole genome shotgun (WGS) entry which is preliminary data.</text>
</comment>
<evidence type="ECO:0000313" key="3">
    <source>
        <dbReference type="EMBL" id="RDY68121.1"/>
    </source>
</evidence>
<dbReference type="InterPro" id="IPR005031">
    <property type="entry name" value="COQ10_START"/>
</dbReference>